<dbReference type="STRING" id="56216.A0A1A6HLG8"/>
<gene>
    <name evidence="1" type="ORF">A6R68_18819</name>
</gene>
<comment type="caution">
    <text evidence="1">The sequence shown here is derived from an EMBL/GenBank/DDBJ whole genome shotgun (WGS) entry which is preliminary data.</text>
</comment>
<organism evidence="1 2">
    <name type="scientific">Neotoma lepida</name>
    <name type="common">Desert woodrat</name>
    <dbReference type="NCBI Taxonomy" id="56216"/>
    <lineage>
        <taxon>Eukaryota</taxon>
        <taxon>Metazoa</taxon>
        <taxon>Chordata</taxon>
        <taxon>Craniata</taxon>
        <taxon>Vertebrata</taxon>
        <taxon>Euteleostomi</taxon>
        <taxon>Mammalia</taxon>
        <taxon>Eutheria</taxon>
        <taxon>Euarchontoglires</taxon>
        <taxon>Glires</taxon>
        <taxon>Rodentia</taxon>
        <taxon>Myomorpha</taxon>
        <taxon>Muroidea</taxon>
        <taxon>Cricetidae</taxon>
        <taxon>Neotominae</taxon>
        <taxon>Neotoma</taxon>
    </lineage>
</organism>
<protein>
    <recommendedName>
        <fullName evidence="3">USP domain-containing protein</fullName>
    </recommendedName>
</protein>
<dbReference type="InterPro" id="IPR038765">
    <property type="entry name" value="Papain-like_cys_pep_sf"/>
</dbReference>
<accession>A0A1A6HLG8</accession>
<dbReference type="EMBL" id="LZPO01027385">
    <property type="protein sequence ID" value="OBS78800.1"/>
    <property type="molecule type" value="Genomic_DNA"/>
</dbReference>
<dbReference type="SUPFAM" id="SSF54001">
    <property type="entry name" value="Cysteine proteinases"/>
    <property type="match status" value="1"/>
</dbReference>
<proteinExistence type="predicted"/>
<name>A0A1A6HLG8_NEOLE</name>
<dbReference type="OrthoDB" id="289038at2759"/>
<dbReference type="Gene3D" id="3.90.70.10">
    <property type="entry name" value="Cysteine proteinases"/>
    <property type="match status" value="1"/>
</dbReference>
<dbReference type="AlphaFoldDB" id="A0A1A6HLG8"/>
<sequence length="98" mass="11587">MSNMPPLVFSPSFLFYFQYSEDMKHKTTLLELQKMFTYLMDCEHVSQTAEEFYTVRCQVADMKNIYESLDEVTIKDTLEGDNMYTCSHCGKKVRAEKR</sequence>
<evidence type="ECO:0008006" key="3">
    <source>
        <dbReference type="Google" id="ProtNLM"/>
    </source>
</evidence>
<reference evidence="1 2" key="1">
    <citation type="submission" date="2016-06" db="EMBL/GenBank/DDBJ databases">
        <title>The Draft Genome Sequence and Annotation of the Desert Woodrat Neotoma lepida.</title>
        <authorList>
            <person name="Campbell M."/>
            <person name="Oakeson K.F."/>
            <person name="Yandell M."/>
            <person name="Halpert J.R."/>
            <person name="Dearing D."/>
        </authorList>
    </citation>
    <scope>NUCLEOTIDE SEQUENCE [LARGE SCALE GENOMIC DNA]</scope>
    <source>
        <strain evidence="1">417</strain>
        <tissue evidence="1">Liver</tissue>
    </source>
</reference>
<keyword evidence="2" id="KW-1185">Reference proteome</keyword>
<dbReference type="Proteomes" id="UP000092124">
    <property type="component" value="Unassembled WGS sequence"/>
</dbReference>
<evidence type="ECO:0000313" key="1">
    <source>
        <dbReference type="EMBL" id="OBS78800.1"/>
    </source>
</evidence>
<evidence type="ECO:0000313" key="2">
    <source>
        <dbReference type="Proteomes" id="UP000092124"/>
    </source>
</evidence>